<dbReference type="RefSeq" id="XP_067756410.1">
    <property type="nucleotide sequence ID" value="XM_067900226.1"/>
</dbReference>
<dbReference type="Gene3D" id="1.10.10.10">
    <property type="entry name" value="Winged helix-like DNA-binding domain superfamily/Winged helix DNA-binding domain"/>
    <property type="match status" value="1"/>
</dbReference>
<evidence type="ECO:0000256" key="5">
    <source>
        <dbReference type="ARBA" id="ARBA00015377"/>
    </source>
</evidence>
<comment type="caution">
    <text evidence="15">The sequence shown here is derived from an EMBL/GenBank/DDBJ whole genome shotgun (WGS) entry which is preliminary data.</text>
</comment>
<comment type="catalytic activity">
    <reaction evidence="12">
        <text>a 6-O-methyl-2'-deoxyguanosine in DNA + L-cysteinyl-[protein] = S-methyl-L-cysteinyl-[protein] + a 2'-deoxyguanosine in DNA</text>
        <dbReference type="Rhea" id="RHEA:24000"/>
        <dbReference type="Rhea" id="RHEA-COMP:10131"/>
        <dbReference type="Rhea" id="RHEA-COMP:10132"/>
        <dbReference type="Rhea" id="RHEA-COMP:11367"/>
        <dbReference type="Rhea" id="RHEA-COMP:11368"/>
        <dbReference type="ChEBI" id="CHEBI:29950"/>
        <dbReference type="ChEBI" id="CHEBI:82612"/>
        <dbReference type="ChEBI" id="CHEBI:85445"/>
        <dbReference type="ChEBI" id="CHEBI:85448"/>
        <dbReference type="EC" id="2.1.1.63"/>
    </reaction>
</comment>
<feature type="region of interest" description="Disordered" evidence="13">
    <location>
        <begin position="1"/>
        <end position="47"/>
    </location>
</feature>
<accession>A0A836IJB4</accession>
<dbReference type="Proteomes" id="UP000674318">
    <property type="component" value="Unassembled WGS sequence"/>
</dbReference>
<dbReference type="InterPro" id="IPR036388">
    <property type="entry name" value="WH-like_DNA-bd_sf"/>
</dbReference>
<keyword evidence="9" id="KW-0234">DNA repair</keyword>
<evidence type="ECO:0000256" key="12">
    <source>
        <dbReference type="ARBA" id="ARBA00049348"/>
    </source>
</evidence>
<protein>
    <recommendedName>
        <fullName evidence="5">Methylated-DNA--protein-cysteine methyltransferase</fullName>
        <ecNumber evidence="4">2.1.1.63</ecNumber>
    </recommendedName>
    <alternativeName>
        <fullName evidence="10">6-O-methylguanine-DNA methyltransferase</fullName>
    </alternativeName>
    <alternativeName>
        <fullName evidence="11">O-6-methylguanine-DNA-alkyltransferase</fullName>
    </alternativeName>
</protein>
<keyword evidence="6" id="KW-0489">Methyltransferase</keyword>
<dbReference type="OrthoDB" id="1907495at2759"/>
<evidence type="ECO:0000313" key="15">
    <source>
        <dbReference type="EMBL" id="KAG5501963.1"/>
    </source>
</evidence>
<evidence type="ECO:0000256" key="1">
    <source>
        <dbReference type="ARBA" id="ARBA00001286"/>
    </source>
</evidence>
<keyword evidence="8" id="KW-0227">DNA damage</keyword>
<comment type="function">
    <text evidence="2">Involved in the cellular defense against the biological effects of O6-methylguanine (O6-MeG) and O4-methylthymine (O4-MeT) in DNA. Repairs the methylated nucleobase in DNA by stoichiometrically transferring the methyl group to a cysteine residue in the enzyme. This is a suicide reaction: the enzyme is irreversibly inactivated.</text>
</comment>
<proteinExistence type="inferred from homology"/>
<dbReference type="PANTHER" id="PTHR46460">
    <property type="entry name" value="METHYLATED-DNA--PROTEIN-CYSTEINE METHYLTRANSFERASE"/>
    <property type="match status" value="1"/>
</dbReference>
<dbReference type="InterPro" id="IPR001497">
    <property type="entry name" value="MethylDNA_cys_MeTrfase_AS"/>
</dbReference>
<evidence type="ECO:0000256" key="7">
    <source>
        <dbReference type="ARBA" id="ARBA00022679"/>
    </source>
</evidence>
<dbReference type="GO" id="GO:0005654">
    <property type="term" value="C:nucleoplasm"/>
    <property type="evidence" value="ECO:0007669"/>
    <property type="project" value="TreeGrafter"/>
</dbReference>
<dbReference type="AlphaFoldDB" id="A0A836IJB4"/>
<dbReference type="NCBIfam" id="TIGR00589">
    <property type="entry name" value="ogt"/>
    <property type="match status" value="1"/>
</dbReference>
<reference evidence="15 16" key="1">
    <citation type="submission" date="2021-02" db="EMBL/GenBank/DDBJ databases">
        <title>Porcisia hertigi Genome sequencing and assembly.</title>
        <authorList>
            <person name="Almutairi H."/>
            <person name="Gatherer D."/>
        </authorList>
    </citation>
    <scope>NUCLEOTIDE SEQUENCE [LARGE SCALE GENOMIC DNA]</scope>
    <source>
        <strain evidence="15 16">C119</strain>
    </source>
</reference>
<dbReference type="PROSITE" id="PS00374">
    <property type="entry name" value="MGMT"/>
    <property type="match status" value="1"/>
</dbReference>
<sequence length="287" mass="31106">MSAHVRRARHAPKTLASLKKNKTPSKAPPLRKSVSASPKRRAKGGVSGHVRNTNWMRLYLRTVPTPLGPFSLYVDADGAVRCCGWQRSAPGDVAALHMEAQEVCARLESRWYKGIAVTTAGVWADGADVAPGIPGERAVALLTAYFNPLTERVGRPEELERLLLQVPIVYPPTTAFRAQAWETLRRSVPSGQTISYKGLGVLVNKALKRPASAAVAPRAIGMTMGANPIPVIVPCHRVLSSTSSLHGYGLGLRFKVWLLRHEQADVSADKLRVGEEENAVSTAASRR</sequence>
<comment type="similarity">
    <text evidence="3">Belongs to the MGMT family.</text>
</comment>
<evidence type="ECO:0000256" key="6">
    <source>
        <dbReference type="ARBA" id="ARBA00022603"/>
    </source>
</evidence>
<feature type="compositionally biased region" description="Basic residues" evidence="13">
    <location>
        <begin position="1"/>
        <end position="12"/>
    </location>
</feature>
<name>A0A836IJB4_9TRYP</name>
<evidence type="ECO:0000256" key="13">
    <source>
        <dbReference type="SAM" id="MobiDB-lite"/>
    </source>
</evidence>
<organism evidence="15 16">
    <name type="scientific">Porcisia hertigi</name>
    <dbReference type="NCBI Taxonomy" id="2761500"/>
    <lineage>
        <taxon>Eukaryota</taxon>
        <taxon>Discoba</taxon>
        <taxon>Euglenozoa</taxon>
        <taxon>Kinetoplastea</taxon>
        <taxon>Metakinetoplastina</taxon>
        <taxon>Trypanosomatida</taxon>
        <taxon>Trypanosomatidae</taxon>
        <taxon>Leishmaniinae</taxon>
        <taxon>Porcisia</taxon>
    </lineage>
</organism>
<dbReference type="GeneID" id="94290303"/>
<feature type="domain" description="Methylated-DNA-[protein]-cysteine S-methyltransferase DNA binding" evidence="14">
    <location>
        <begin position="176"/>
        <end position="263"/>
    </location>
</feature>
<dbReference type="SUPFAM" id="SSF46767">
    <property type="entry name" value="Methylated DNA-protein cysteine methyltransferase, C-terminal domain"/>
    <property type="match status" value="1"/>
</dbReference>
<evidence type="ECO:0000256" key="4">
    <source>
        <dbReference type="ARBA" id="ARBA00011918"/>
    </source>
</evidence>
<dbReference type="CDD" id="cd06445">
    <property type="entry name" value="ATase"/>
    <property type="match status" value="1"/>
</dbReference>
<evidence type="ECO:0000256" key="11">
    <source>
        <dbReference type="ARBA" id="ARBA00031621"/>
    </source>
</evidence>
<comment type="catalytic activity">
    <reaction evidence="1">
        <text>a 4-O-methyl-thymidine in DNA + L-cysteinyl-[protein] = a thymidine in DNA + S-methyl-L-cysteinyl-[protein]</text>
        <dbReference type="Rhea" id="RHEA:53428"/>
        <dbReference type="Rhea" id="RHEA-COMP:10131"/>
        <dbReference type="Rhea" id="RHEA-COMP:10132"/>
        <dbReference type="Rhea" id="RHEA-COMP:13555"/>
        <dbReference type="Rhea" id="RHEA-COMP:13556"/>
        <dbReference type="ChEBI" id="CHEBI:29950"/>
        <dbReference type="ChEBI" id="CHEBI:82612"/>
        <dbReference type="ChEBI" id="CHEBI:137386"/>
        <dbReference type="ChEBI" id="CHEBI:137387"/>
        <dbReference type="EC" id="2.1.1.63"/>
    </reaction>
</comment>
<dbReference type="EC" id="2.1.1.63" evidence="4"/>
<dbReference type="Pfam" id="PF01035">
    <property type="entry name" value="DNA_binding_1"/>
    <property type="match status" value="1"/>
</dbReference>
<keyword evidence="16" id="KW-1185">Reference proteome</keyword>
<dbReference type="InterPro" id="IPR014048">
    <property type="entry name" value="MethylDNA_cys_MeTrfase_DNA-bd"/>
</dbReference>
<dbReference type="KEGG" id="phet:94290303"/>
<evidence type="ECO:0000256" key="3">
    <source>
        <dbReference type="ARBA" id="ARBA00008711"/>
    </source>
</evidence>
<dbReference type="PANTHER" id="PTHR46460:SF1">
    <property type="entry name" value="METHYLATED-DNA--PROTEIN-CYSTEINE METHYLTRANSFERASE"/>
    <property type="match status" value="1"/>
</dbReference>
<dbReference type="GO" id="GO:0032259">
    <property type="term" value="P:methylation"/>
    <property type="evidence" value="ECO:0007669"/>
    <property type="project" value="UniProtKB-KW"/>
</dbReference>
<evidence type="ECO:0000259" key="14">
    <source>
        <dbReference type="Pfam" id="PF01035"/>
    </source>
</evidence>
<evidence type="ECO:0000313" key="16">
    <source>
        <dbReference type="Proteomes" id="UP000674318"/>
    </source>
</evidence>
<dbReference type="EMBL" id="JAFJZO010000026">
    <property type="protein sequence ID" value="KAG5501963.1"/>
    <property type="molecule type" value="Genomic_DNA"/>
</dbReference>
<evidence type="ECO:0000256" key="9">
    <source>
        <dbReference type="ARBA" id="ARBA00023204"/>
    </source>
</evidence>
<evidence type="ECO:0000256" key="2">
    <source>
        <dbReference type="ARBA" id="ARBA00003317"/>
    </source>
</evidence>
<keyword evidence="7" id="KW-0808">Transferase</keyword>
<evidence type="ECO:0000256" key="8">
    <source>
        <dbReference type="ARBA" id="ARBA00022763"/>
    </source>
</evidence>
<dbReference type="GO" id="GO:0003908">
    <property type="term" value="F:methylated-DNA-[protein]-cysteine S-methyltransferase activity"/>
    <property type="evidence" value="ECO:0007669"/>
    <property type="project" value="UniProtKB-EC"/>
</dbReference>
<evidence type="ECO:0000256" key="10">
    <source>
        <dbReference type="ARBA" id="ARBA00030795"/>
    </source>
</evidence>
<gene>
    <name evidence="15" type="ORF">JKF63_04233</name>
</gene>
<dbReference type="GO" id="GO:0006281">
    <property type="term" value="P:DNA repair"/>
    <property type="evidence" value="ECO:0007669"/>
    <property type="project" value="UniProtKB-KW"/>
</dbReference>
<dbReference type="InterPro" id="IPR036217">
    <property type="entry name" value="MethylDNA_cys_MeTrfase_DNAb"/>
</dbReference>